<comment type="caution">
    <text evidence="1">The sequence shown here is derived from an EMBL/GenBank/DDBJ whole genome shotgun (WGS) entry which is preliminary data.</text>
</comment>
<gene>
    <name evidence="1" type="ORF">DW084_08145</name>
</gene>
<protein>
    <submittedName>
        <fullName evidence="1">Uncharacterized protein</fullName>
    </submittedName>
</protein>
<organism evidence="1 2">
    <name type="scientific">Enterococcus casseliflavus</name>
    <name type="common">Enterococcus flavescens</name>
    <dbReference type="NCBI Taxonomy" id="37734"/>
    <lineage>
        <taxon>Bacteria</taxon>
        <taxon>Bacillati</taxon>
        <taxon>Bacillota</taxon>
        <taxon>Bacilli</taxon>
        <taxon>Lactobacillales</taxon>
        <taxon>Enterococcaceae</taxon>
        <taxon>Enterococcus</taxon>
    </lineage>
</organism>
<proteinExistence type="predicted"/>
<evidence type="ECO:0000313" key="2">
    <source>
        <dbReference type="Proteomes" id="UP000286288"/>
    </source>
</evidence>
<accession>A0A415ET91</accession>
<sequence>MFNKEEKEFRCNHCKKVIGTGEVVWTKWSFPPKASAYQLKPRKELALINAPILCLNCSEKLLLEHLE</sequence>
<name>A0A415ET91_ENTCA</name>
<dbReference type="AlphaFoldDB" id="A0A415ET91"/>
<reference evidence="1 2" key="1">
    <citation type="submission" date="2018-08" db="EMBL/GenBank/DDBJ databases">
        <title>A genome reference for cultivated species of the human gut microbiota.</title>
        <authorList>
            <person name="Zou Y."/>
            <person name="Xue W."/>
            <person name="Luo G."/>
        </authorList>
    </citation>
    <scope>NUCLEOTIDE SEQUENCE [LARGE SCALE GENOMIC DNA]</scope>
    <source>
        <strain evidence="1 2">AF48-16</strain>
    </source>
</reference>
<evidence type="ECO:0000313" key="1">
    <source>
        <dbReference type="EMBL" id="RHK06520.1"/>
    </source>
</evidence>
<dbReference type="Proteomes" id="UP000286288">
    <property type="component" value="Unassembled WGS sequence"/>
</dbReference>
<dbReference type="EMBL" id="QRMZ01000009">
    <property type="protein sequence ID" value="RHK06520.1"/>
    <property type="molecule type" value="Genomic_DNA"/>
</dbReference>